<protein>
    <submittedName>
        <fullName evidence="6">L-iditol 2-dehydrogenase</fullName>
    </submittedName>
</protein>
<keyword evidence="3" id="KW-0479">Metal-binding</keyword>
<evidence type="ECO:0000256" key="1">
    <source>
        <dbReference type="ARBA" id="ARBA00001947"/>
    </source>
</evidence>
<organism evidence="6 7">
    <name type="scientific">[Emmonsia] crescens</name>
    <dbReference type="NCBI Taxonomy" id="73230"/>
    <lineage>
        <taxon>Eukaryota</taxon>
        <taxon>Fungi</taxon>
        <taxon>Dikarya</taxon>
        <taxon>Ascomycota</taxon>
        <taxon>Pezizomycotina</taxon>
        <taxon>Eurotiomycetes</taxon>
        <taxon>Eurotiomycetidae</taxon>
        <taxon>Onygenales</taxon>
        <taxon>Ajellomycetaceae</taxon>
        <taxon>Emergomyces</taxon>
    </lineage>
</organism>
<evidence type="ECO:0000256" key="3">
    <source>
        <dbReference type="ARBA" id="ARBA00022723"/>
    </source>
</evidence>
<dbReference type="AlphaFoldDB" id="A0A0G2J9S3"/>
<reference evidence="7" key="1">
    <citation type="journal article" date="2015" name="PLoS Genet.">
        <title>The dynamic genome and transcriptome of the human fungal pathogen Blastomyces and close relative Emmonsia.</title>
        <authorList>
            <person name="Munoz J.F."/>
            <person name="Gauthier G.M."/>
            <person name="Desjardins C.A."/>
            <person name="Gallo J.E."/>
            <person name="Holder J."/>
            <person name="Sullivan T.D."/>
            <person name="Marty A.J."/>
            <person name="Carmen J.C."/>
            <person name="Chen Z."/>
            <person name="Ding L."/>
            <person name="Gujja S."/>
            <person name="Magrini V."/>
            <person name="Misas E."/>
            <person name="Mitreva M."/>
            <person name="Priest M."/>
            <person name="Saif S."/>
            <person name="Whiston E.A."/>
            <person name="Young S."/>
            <person name="Zeng Q."/>
            <person name="Goldman W.E."/>
            <person name="Mardis E.R."/>
            <person name="Taylor J.W."/>
            <person name="McEwen J.G."/>
            <person name="Clay O.K."/>
            <person name="Klein B.S."/>
            <person name="Cuomo C.A."/>
        </authorList>
    </citation>
    <scope>NUCLEOTIDE SEQUENCE [LARGE SCALE GENOMIC DNA]</scope>
    <source>
        <strain evidence="7">UAMH 3008</strain>
    </source>
</reference>
<keyword evidence="4" id="KW-0862">Zinc</keyword>
<dbReference type="GO" id="GO:0006062">
    <property type="term" value="P:sorbitol catabolic process"/>
    <property type="evidence" value="ECO:0007669"/>
    <property type="project" value="TreeGrafter"/>
</dbReference>
<dbReference type="GO" id="GO:0046872">
    <property type="term" value="F:metal ion binding"/>
    <property type="evidence" value="ECO:0007669"/>
    <property type="project" value="UniProtKB-KW"/>
</dbReference>
<dbReference type="Proteomes" id="UP000034164">
    <property type="component" value="Unassembled WGS sequence"/>
</dbReference>
<dbReference type="OrthoDB" id="4179229at2759"/>
<keyword evidence="5" id="KW-0560">Oxidoreductase</keyword>
<comment type="caution">
    <text evidence="6">The sequence shown here is derived from an EMBL/GenBank/DDBJ whole genome shotgun (WGS) entry which is preliminary data.</text>
</comment>
<sequence length="110" mass="12540">MTAREIINVMNDWGKVFVVGVGKNEMTIPFMRVSTFEIDLQYQYRYCNTWPRAIRLVRNGMIDVKKLVAHRFTLEDAIKAFQPAADPKTGAIKVQIMSSEEDVKTGNVDA</sequence>
<accession>A0A0G2J9S3</accession>
<gene>
    <name evidence="6" type="ORF">EMCG_09533</name>
</gene>
<evidence type="ECO:0000256" key="5">
    <source>
        <dbReference type="ARBA" id="ARBA00023002"/>
    </source>
</evidence>
<dbReference type="Gene3D" id="3.90.180.10">
    <property type="entry name" value="Medium-chain alcohol dehydrogenases, catalytic domain"/>
    <property type="match status" value="1"/>
</dbReference>
<comment type="similarity">
    <text evidence="2">Belongs to the zinc-containing alcohol dehydrogenase family.</text>
</comment>
<name>A0A0G2J9S3_9EURO</name>
<dbReference type="PANTHER" id="PTHR43161">
    <property type="entry name" value="SORBITOL DEHYDROGENASE"/>
    <property type="match status" value="1"/>
</dbReference>
<evidence type="ECO:0000256" key="2">
    <source>
        <dbReference type="ARBA" id="ARBA00008072"/>
    </source>
</evidence>
<evidence type="ECO:0000256" key="4">
    <source>
        <dbReference type="ARBA" id="ARBA00022833"/>
    </source>
</evidence>
<evidence type="ECO:0000313" key="7">
    <source>
        <dbReference type="Proteomes" id="UP000034164"/>
    </source>
</evidence>
<comment type="cofactor">
    <cofactor evidence="1">
        <name>Zn(2+)</name>
        <dbReference type="ChEBI" id="CHEBI:29105"/>
    </cofactor>
</comment>
<dbReference type="PANTHER" id="PTHR43161:SF12">
    <property type="entry name" value="L-ARABINITOL 4-DEHYDROGENASE"/>
    <property type="match status" value="1"/>
</dbReference>
<proteinExistence type="inferred from homology"/>
<dbReference type="GO" id="GO:0003939">
    <property type="term" value="F:L-iditol 2-dehydrogenase (NAD+) activity"/>
    <property type="evidence" value="ECO:0007669"/>
    <property type="project" value="TreeGrafter"/>
</dbReference>
<dbReference type="Gene3D" id="3.40.50.720">
    <property type="entry name" value="NAD(P)-binding Rossmann-like Domain"/>
    <property type="match status" value="1"/>
</dbReference>
<dbReference type="VEuPathDB" id="FungiDB:EMCG_09533"/>
<dbReference type="EMBL" id="LCZI01000784">
    <property type="protein sequence ID" value="KKZ64481.1"/>
    <property type="molecule type" value="Genomic_DNA"/>
</dbReference>
<evidence type="ECO:0000313" key="6">
    <source>
        <dbReference type="EMBL" id="KKZ64481.1"/>
    </source>
</evidence>